<name>A0A915AXY7_PARUN</name>
<evidence type="ECO:0000313" key="2">
    <source>
        <dbReference type="Proteomes" id="UP000887569"/>
    </source>
</evidence>
<keyword evidence="1" id="KW-0812">Transmembrane</keyword>
<organism evidence="2 3">
    <name type="scientific">Parascaris univalens</name>
    <name type="common">Nematode worm</name>
    <dbReference type="NCBI Taxonomy" id="6257"/>
    <lineage>
        <taxon>Eukaryota</taxon>
        <taxon>Metazoa</taxon>
        <taxon>Ecdysozoa</taxon>
        <taxon>Nematoda</taxon>
        <taxon>Chromadorea</taxon>
        <taxon>Rhabditida</taxon>
        <taxon>Spirurina</taxon>
        <taxon>Ascaridomorpha</taxon>
        <taxon>Ascaridoidea</taxon>
        <taxon>Ascarididae</taxon>
        <taxon>Parascaris</taxon>
    </lineage>
</organism>
<proteinExistence type="predicted"/>
<protein>
    <submittedName>
        <fullName evidence="3">Uncharacterized protein</fullName>
    </submittedName>
</protein>
<accession>A0A915AXY7</accession>
<feature type="transmembrane region" description="Helical" evidence="1">
    <location>
        <begin position="20"/>
        <end position="38"/>
    </location>
</feature>
<evidence type="ECO:0000256" key="1">
    <source>
        <dbReference type="SAM" id="Phobius"/>
    </source>
</evidence>
<sequence>LLSAEGNVNPKVSAKMSLLMFSYILEFICSAIYRLLTMQALWKSTNAMLQEFFYTVRRNFYCIFISFLFFEANDSFLPFAFISLYSSHFPLTNLSLTIIITVNQRSMVCFFLCIFEENFVHFLHFSAYFHCI</sequence>
<keyword evidence="2" id="KW-1185">Reference proteome</keyword>
<evidence type="ECO:0000313" key="3">
    <source>
        <dbReference type="WBParaSite" id="PgR019_g096_t01"/>
    </source>
</evidence>
<keyword evidence="1" id="KW-1133">Transmembrane helix</keyword>
<dbReference type="WBParaSite" id="PgR019_g096_t01">
    <property type="protein sequence ID" value="PgR019_g096_t01"/>
    <property type="gene ID" value="PgR019_g096"/>
</dbReference>
<keyword evidence="1" id="KW-0472">Membrane</keyword>
<reference evidence="3" key="1">
    <citation type="submission" date="2022-11" db="UniProtKB">
        <authorList>
            <consortium name="WormBaseParasite"/>
        </authorList>
    </citation>
    <scope>IDENTIFICATION</scope>
</reference>
<feature type="transmembrane region" description="Helical" evidence="1">
    <location>
        <begin position="59"/>
        <end position="82"/>
    </location>
</feature>
<dbReference type="AlphaFoldDB" id="A0A915AXY7"/>
<dbReference type="Proteomes" id="UP000887569">
    <property type="component" value="Unplaced"/>
</dbReference>